<keyword evidence="3" id="KW-1185">Reference proteome</keyword>
<organism evidence="2 3">
    <name type="scientific">Psychrobacillus insolitus</name>
    <dbReference type="NCBI Taxonomy" id="1461"/>
    <lineage>
        <taxon>Bacteria</taxon>
        <taxon>Bacillati</taxon>
        <taxon>Bacillota</taxon>
        <taxon>Bacilli</taxon>
        <taxon>Bacillales</taxon>
        <taxon>Bacillaceae</taxon>
        <taxon>Psychrobacillus</taxon>
    </lineage>
</organism>
<keyword evidence="1" id="KW-1133">Transmembrane helix</keyword>
<evidence type="ECO:0000313" key="3">
    <source>
        <dbReference type="Proteomes" id="UP000248646"/>
    </source>
</evidence>
<keyword evidence="1" id="KW-0812">Transmembrane</keyword>
<feature type="transmembrane region" description="Helical" evidence="1">
    <location>
        <begin position="71"/>
        <end position="104"/>
    </location>
</feature>
<proteinExistence type="predicted"/>
<feature type="transmembrane region" description="Helical" evidence="1">
    <location>
        <begin position="142"/>
        <end position="162"/>
    </location>
</feature>
<feature type="transmembrane region" description="Helical" evidence="1">
    <location>
        <begin position="31"/>
        <end position="51"/>
    </location>
</feature>
<reference evidence="2 3" key="1">
    <citation type="submission" date="2018-06" db="EMBL/GenBank/DDBJ databases">
        <title>Genomic Encyclopedia of Type Strains, Phase IV (KMG-IV): sequencing the most valuable type-strain genomes for metagenomic binning, comparative biology and taxonomic classification.</title>
        <authorList>
            <person name="Goeker M."/>
        </authorList>
    </citation>
    <scope>NUCLEOTIDE SEQUENCE [LARGE SCALE GENOMIC DNA]</scope>
    <source>
        <strain evidence="2 3">DSM 5</strain>
    </source>
</reference>
<sequence>MNLFQLFKASLHSPKKIAIFRLISIGKVMQYIFIFIFLLTIISFVQFINGISVQQSSMEGLLEYFEDIQWLLYPFAFVFLFVLNTLFSFIRVSIFAYIGTFILYTMKRRGDYRHLWRTALFASTVSMILSLVVAILQLENGYIQITIYAITFVYLVLACRFYPIKK</sequence>
<accession>A0A2W7MKH6</accession>
<gene>
    <name evidence="2" type="ORF">C7437_101320</name>
</gene>
<keyword evidence="1" id="KW-0472">Membrane</keyword>
<evidence type="ECO:0000313" key="2">
    <source>
        <dbReference type="EMBL" id="PZX07210.1"/>
    </source>
</evidence>
<comment type="caution">
    <text evidence="2">The sequence shown here is derived from an EMBL/GenBank/DDBJ whole genome shotgun (WGS) entry which is preliminary data.</text>
</comment>
<dbReference type="AlphaFoldDB" id="A0A2W7MKH6"/>
<dbReference type="EMBL" id="QKZI01000001">
    <property type="protein sequence ID" value="PZX07210.1"/>
    <property type="molecule type" value="Genomic_DNA"/>
</dbReference>
<dbReference type="Pfam" id="PF06691">
    <property type="entry name" value="DUF1189"/>
    <property type="match status" value="1"/>
</dbReference>
<dbReference type="InterPro" id="IPR009574">
    <property type="entry name" value="DUF1189"/>
</dbReference>
<feature type="transmembrane region" description="Helical" evidence="1">
    <location>
        <begin position="116"/>
        <end position="136"/>
    </location>
</feature>
<dbReference type="RefSeq" id="WP_111437895.1">
    <property type="nucleotide sequence ID" value="NZ_QKZI01000001.1"/>
</dbReference>
<dbReference type="Proteomes" id="UP000248646">
    <property type="component" value="Unassembled WGS sequence"/>
</dbReference>
<name>A0A2W7MKH6_9BACI</name>
<protein>
    <submittedName>
        <fullName evidence="2">Uncharacterized protein DUF1189</fullName>
    </submittedName>
</protein>
<dbReference type="OrthoDB" id="1903376at2"/>
<evidence type="ECO:0000256" key="1">
    <source>
        <dbReference type="SAM" id="Phobius"/>
    </source>
</evidence>